<feature type="region of interest" description="Disordered" evidence="1">
    <location>
        <begin position="322"/>
        <end position="398"/>
    </location>
</feature>
<feature type="region of interest" description="Disordered" evidence="1">
    <location>
        <begin position="227"/>
        <end position="267"/>
    </location>
</feature>
<proteinExistence type="predicted"/>
<feature type="compositionally biased region" description="Polar residues" evidence="1">
    <location>
        <begin position="452"/>
        <end position="482"/>
    </location>
</feature>
<dbReference type="AlphaFoldDB" id="A0AAJ0GA90"/>
<gene>
    <name evidence="2" type="ORF">LTR09_008359</name>
</gene>
<feature type="compositionally biased region" description="Basic and acidic residues" evidence="1">
    <location>
        <begin position="990"/>
        <end position="1000"/>
    </location>
</feature>
<feature type="compositionally biased region" description="Polar residues" evidence="1">
    <location>
        <begin position="707"/>
        <end position="719"/>
    </location>
</feature>
<feature type="compositionally biased region" description="Low complexity" evidence="1">
    <location>
        <begin position="243"/>
        <end position="257"/>
    </location>
</feature>
<feature type="region of interest" description="Disordered" evidence="1">
    <location>
        <begin position="961"/>
        <end position="1029"/>
    </location>
</feature>
<feature type="compositionally biased region" description="Polar residues" evidence="1">
    <location>
        <begin position="230"/>
        <end position="242"/>
    </location>
</feature>
<protein>
    <submittedName>
        <fullName evidence="2">Uncharacterized protein</fullName>
    </submittedName>
</protein>
<name>A0AAJ0GA90_9PEZI</name>
<feature type="compositionally biased region" description="Polar residues" evidence="1">
    <location>
        <begin position="368"/>
        <end position="391"/>
    </location>
</feature>
<feature type="compositionally biased region" description="Polar residues" evidence="1">
    <location>
        <begin position="347"/>
        <end position="359"/>
    </location>
</feature>
<feature type="region of interest" description="Disordered" evidence="1">
    <location>
        <begin position="415"/>
        <end position="482"/>
    </location>
</feature>
<feature type="region of interest" description="Disordered" evidence="1">
    <location>
        <begin position="1"/>
        <end position="28"/>
    </location>
</feature>
<dbReference type="EMBL" id="JAWDJX010000032">
    <property type="protein sequence ID" value="KAK3050448.1"/>
    <property type="molecule type" value="Genomic_DNA"/>
</dbReference>
<dbReference type="Proteomes" id="UP001271007">
    <property type="component" value="Unassembled WGS sequence"/>
</dbReference>
<organism evidence="2 3">
    <name type="scientific">Extremus antarcticus</name>
    <dbReference type="NCBI Taxonomy" id="702011"/>
    <lineage>
        <taxon>Eukaryota</taxon>
        <taxon>Fungi</taxon>
        <taxon>Dikarya</taxon>
        <taxon>Ascomycota</taxon>
        <taxon>Pezizomycotina</taxon>
        <taxon>Dothideomycetes</taxon>
        <taxon>Dothideomycetidae</taxon>
        <taxon>Mycosphaerellales</taxon>
        <taxon>Extremaceae</taxon>
        <taxon>Extremus</taxon>
    </lineage>
</organism>
<evidence type="ECO:0000313" key="2">
    <source>
        <dbReference type="EMBL" id="KAK3050448.1"/>
    </source>
</evidence>
<feature type="compositionally biased region" description="Polar residues" evidence="1">
    <location>
        <begin position="727"/>
        <end position="745"/>
    </location>
</feature>
<feature type="compositionally biased region" description="Basic and acidic residues" evidence="1">
    <location>
        <begin position="969"/>
        <end position="982"/>
    </location>
</feature>
<feature type="region of interest" description="Disordered" evidence="1">
    <location>
        <begin position="799"/>
        <end position="827"/>
    </location>
</feature>
<comment type="caution">
    <text evidence="2">The sequence shown here is derived from an EMBL/GenBank/DDBJ whole genome shotgun (WGS) entry which is preliminary data.</text>
</comment>
<sequence length="1186" mass="131038">MSHTAAALCCTHPQSRVDSPEPPSRPLANLDGIFAAAALPEDHPDALTFQHRAPEVDGSIVRSPGFGSKIKLQFQRRRSKMSLGREKGYDEDARQLTSQEVLQDVEGASEEEKRNDGAPLLELRSFRSMSPITSENIRGLVYLKPLVQRSLHDIAALPVTVEHSPSIVAQQPYVDSISENERPLPPLPKSFSEPLILLNKPLPLLCPRRSRSESGLADAFRRSTGERYQATESYHSAAQTLNSPTSTSSTSTITPIPRLHIRGPTSEGILEAVPVEEATELRQKSSDDSALHLHKMGISQQLRCMSQLSDVAEDDITTASPHPWTFHHRERSDLGLHNGPGRRPRHVSSSGVNSATMPSSWGRVRSPGLSTASSVYSRPTSAGASTDNYPSETPDIEPVPQVDLNALFADWPLAPSTSAPAREKSATGSQRSLLSGRRNKPLPPTPNRKDSGTASFVTAGSVKWSSPPQRARSPNESVLTTASKSSKFLERFSPPKRTVKKRRSIFKFLRPGSRKQQARSISTPVLYKTVGTYDGQSEDPALLTVQYELDEHPSHSNRSVSMIDFAVAAGGDTLSQLPGPGSLQRRPTLADYERNLTVLGDDRRRPSAIDVNSAKEVQEDDHRNSVGLRRRISRARPLKDDASPLMAQALEKHQQEKALFRSASKQRESSNSFRNAPIFKSLSPFSSGVPTPDNRSELLGPRGKARVSTSPGRSLSSTDLAVPGASASVSSKKGNKARVQSTHVQDSLPLAKKRIGTALESWSRYPSHSRADRCASAGQQDNVITRDFAVDIDHAAIQETDETEADKGASPKNRWSGKKGNHKAPLSKSRSMTFSSIMRYYSNMFSSTSVGHNRRTSVSTGGRLEYPELELLPPQLAAEPIIHAHHKHSGALTRLKEHAKEDAGKIREFVQEEEDKVEDFVREEEDRFETFVRREEDLVEGFVKKEEGKLKDYVRAEEDKFKHHHWRHHSSDRGSSGRESPFREISLFEVPRDRSQDSATRRNTIAIGPNDDEVDDGPTSGGSVTTDAGLKFDGAASVGIEIETKHSSVSKADMWSDVYRQCLIRPPSSARDEQNRSSNSATNPIRPCSMPPPILKLTKARSPEQPRLIDPKATIRRFPSVTVVDDRKGHFRSISLISVKTSRSTGFERSSTHDLLELVQSREREEREKLLKPVQSIEEVKEVAAY</sequence>
<accession>A0AAJ0GA90</accession>
<evidence type="ECO:0000313" key="3">
    <source>
        <dbReference type="Proteomes" id="UP001271007"/>
    </source>
</evidence>
<keyword evidence="3" id="KW-1185">Reference proteome</keyword>
<evidence type="ECO:0000256" key="1">
    <source>
        <dbReference type="SAM" id="MobiDB-lite"/>
    </source>
</evidence>
<feature type="region of interest" description="Disordered" evidence="1">
    <location>
        <begin position="653"/>
        <end position="745"/>
    </location>
</feature>
<reference evidence="2" key="1">
    <citation type="submission" date="2023-04" db="EMBL/GenBank/DDBJ databases">
        <title>Black Yeasts Isolated from many extreme environments.</title>
        <authorList>
            <person name="Coleine C."/>
            <person name="Stajich J.E."/>
            <person name="Selbmann L."/>
        </authorList>
    </citation>
    <scope>NUCLEOTIDE SEQUENCE</scope>
    <source>
        <strain evidence="2">CCFEE 5312</strain>
    </source>
</reference>
<feature type="region of interest" description="Disordered" evidence="1">
    <location>
        <begin position="1066"/>
        <end position="1094"/>
    </location>
</feature>